<dbReference type="EMBL" id="HBUE01073633">
    <property type="protein sequence ID" value="CAG6473820.1"/>
    <property type="molecule type" value="Transcribed_RNA"/>
</dbReference>
<dbReference type="EMBL" id="HBUE01344907">
    <property type="protein sequence ID" value="CAG6600170.1"/>
    <property type="molecule type" value="Transcribed_RNA"/>
</dbReference>
<organism evidence="1">
    <name type="scientific">Culex pipiens</name>
    <name type="common">House mosquito</name>
    <dbReference type="NCBI Taxonomy" id="7175"/>
    <lineage>
        <taxon>Eukaryota</taxon>
        <taxon>Metazoa</taxon>
        <taxon>Ecdysozoa</taxon>
        <taxon>Arthropoda</taxon>
        <taxon>Hexapoda</taxon>
        <taxon>Insecta</taxon>
        <taxon>Pterygota</taxon>
        <taxon>Neoptera</taxon>
        <taxon>Endopterygota</taxon>
        <taxon>Diptera</taxon>
        <taxon>Nematocera</taxon>
        <taxon>Culicoidea</taxon>
        <taxon>Culicidae</taxon>
        <taxon>Culicinae</taxon>
        <taxon>Culicini</taxon>
        <taxon>Culex</taxon>
        <taxon>Culex</taxon>
    </lineage>
</organism>
<reference evidence="1" key="1">
    <citation type="submission" date="2021-05" db="EMBL/GenBank/DDBJ databases">
        <authorList>
            <person name="Alioto T."/>
            <person name="Alioto T."/>
            <person name="Gomez Garrido J."/>
        </authorList>
    </citation>
    <scope>NUCLEOTIDE SEQUENCE</scope>
</reference>
<name>A0A8D8KWD2_CULPI</name>
<sequence>MLCNQNGLQRIAQQFMMNSVPTAQSLPPPSDAEMVDLLRIFCEVKHEFWSDLLPHPREFVHASLHQHVSNIIQHKAGAHDMKNELENETMSKCIGEIYPI</sequence>
<dbReference type="EMBL" id="HBUE01073630">
    <property type="protein sequence ID" value="CAG6473818.1"/>
    <property type="molecule type" value="Transcribed_RNA"/>
</dbReference>
<evidence type="ECO:0000313" key="1">
    <source>
        <dbReference type="EMBL" id="CAG6600170.1"/>
    </source>
</evidence>
<proteinExistence type="predicted"/>
<accession>A0A8D8KWD2</accession>
<dbReference type="AlphaFoldDB" id="A0A8D8KWD2"/>
<dbReference type="EMBL" id="HBUE01073635">
    <property type="protein sequence ID" value="CAG6473821.1"/>
    <property type="molecule type" value="Transcribed_RNA"/>
</dbReference>
<dbReference type="EMBL" id="HBUE01073631">
    <property type="protein sequence ID" value="CAG6473819.1"/>
    <property type="molecule type" value="Transcribed_RNA"/>
</dbReference>
<protein>
    <submittedName>
        <fullName evidence="1">(northern house mosquito) hypothetical protein</fullName>
    </submittedName>
</protein>
<dbReference type="EMBL" id="HBUE01237954">
    <property type="protein sequence ID" value="CAG6547961.1"/>
    <property type="molecule type" value="Transcribed_RNA"/>
</dbReference>